<dbReference type="PROSITE" id="PS00109">
    <property type="entry name" value="PROTEIN_KINASE_TYR"/>
    <property type="match status" value="1"/>
</dbReference>
<dbReference type="PANTHER" id="PTHR38248">
    <property type="entry name" value="FUNK1 6"/>
    <property type="match status" value="1"/>
</dbReference>
<dbReference type="EMBL" id="CM032189">
    <property type="protein sequence ID" value="KAG7087791.1"/>
    <property type="molecule type" value="Genomic_DNA"/>
</dbReference>
<protein>
    <recommendedName>
        <fullName evidence="2">SAM domain-containing protein</fullName>
    </recommendedName>
</protein>
<dbReference type="OrthoDB" id="2739948at2759"/>
<sequence>MKKHGGIDSPASFSCYSSRLGLEKKLNDHDKVFREVGCCMDNRWSKAIPPQEFFDKFLTESNKRKPAYSAASRKAVKEAITGYRTESDVKPRHIETARYHPLVTAVAKYCPSIQLKKTCNDTTTITWNDHSVAFRPDIQGYDVDVTEFFVELKSQSRLDPFAEIQDDLSDNFFIDRDTNEARKTRDQISTYAGGVMASQFRTHCFSVIIFGHYARLIRWDRAGATVSGRFHLWDESFLVDFLWRYHSADREARGHDPCVVPLNPKTQEREIIRVREILEMGKEEVVYMFTIHDETDEEEHIYYGGKIVVTPPPTPRGRCTKGFLVTTPEAINSPQPVASEALKSSIHYLKVTWRILTKDLETEGKIYASLKNAKVPHIPTLLASGDSSGRWQDTQTEYMSKHPPIRHHRHYYTVFREVGKPLSKFANLAEFVGALRDALKAHQTAYEKRHILHRDISAANILIFNGRGLLIDWEFSKVYLPDIPREPRQNERTGTWQFISARMLLLGGQPVRHTLFDDLESFFHVLCWVAIQYSQHAMSDPEVVTFLNDVYDYAVYKNGDDCGGENKRLAFVAQRFSKKFKFTCPHFRILVQELEAAFCYWYNNQEIQNSVSDPRSWTTADIIAWIRNVVIDPDDVAEKIGAHNLTGESFVDLTDDILENSFGITDPDDRYCILHAVKNLKEEAKRKEEVDQKKLAKLDDHTWMLEMFSRITNLLFRTQVELIRPCIRPGLQEAVKNAEPEGAREQKTKRTHSERAALAQSLTQDASRQQEMGDDEDDEPEPQQKKQRKSTVRPNRQRQSRGQPGTSRQSRVSDPTQTEVVVRRSARIQQHKDRSRSPGVASTSRSRRKSPSSGSR</sequence>
<evidence type="ECO:0000256" key="1">
    <source>
        <dbReference type="SAM" id="MobiDB-lite"/>
    </source>
</evidence>
<proteinExistence type="predicted"/>
<dbReference type="SUPFAM" id="SSF56112">
    <property type="entry name" value="Protein kinase-like (PK-like)"/>
    <property type="match status" value="1"/>
</dbReference>
<dbReference type="SMART" id="SM00454">
    <property type="entry name" value="SAM"/>
    <property type="match status" value="1"/>
</dbReference>
<dbReference type="GO" id="GO:0004672">
    <property type="term" value="F:protein kinase activity"/>
    <property type="evidence" value="ECO:0007669"/>
    <property type="project" value="InterPro"/>
</dbReference>
<dbReference type="PANTHER" id="PTHR38248:SF2">
    <property type="entry name" value="FUNK1 11"/>
    <property type="match status" value="1"/>
</dbReference>
<dbReference type="KEGG" id="more:E1B28_013732"/>
<feature type="compositionally biased region" description="Basic and acidic residues" evidence="1">
    <location>
        <begin position="736"/>
        <end position="755"/>
    </location>
</feature>
<dbReference type="InterPro" id="IPR008266">
    <property type="entry name" value="Tyr_kinase_AS"/>
</dbReference>
<dbReference type="InterPro" id="IPR013761">
    <property type="entry name" value="SAM/pointed_sf"/>
</dbReference>
<reference evidence="3" key="1">
    <citation type="journal article" date="2021" name="Genome Biol. Evol.">
        <title>The assembled and annotated genome of the fairy-ring fungus Marasmius oreades.</title>
        <authorList>
            <person name="Hiltunen M."/>
            <person name="Ament-Velasquez S.L."/>
            <person name="Johannesson H."/>
        </authorList>
    </citation>
    <scope>NUCLEOTIDE SEQUENCE</scope>
    <source>
        <strain evidence="3">03SP1</strain>
    </source>
</reference>
<feature type="domain" description="SAM" evidence="2">
    <location>
        <begin position="617"/>
        <end position="683"/>
    </location>
</feature>
<dbReference type="Pfam" id="PF17667">
    <property type="entry name" value="Pkinase_fungal"/>
    <property type="match status" value="2"/>
</dbReference>
<dbReference type="Gene3D" id="1.10.510.10">
    <property type="entry name" value="Transferase(Phosphotransferase) domain 1"/>
    <property type="match status" value="1"/>
</dbReference>
<feature type="region of interest" description="Disordered" evidence="1">
    <location>
        <begin position="734"/>
        <end position="856"/>
    </location>
</feature>
<dbReference type="Proteomes" id="UP001049176">
    <property type="component" value="Chromosome 9"/>
</dbReference>
<dbReference type="SUPFAM" id="SSF47769">
    <property type="entry name" value="SAM/Pointed domain"/>
    <property type="match status" value="1"/>
</dbReference>
<evidence type="ECO:0000313" key="4">
    <source>
        <dbReference type="Proteomes" id="UP001049176"/>
    </source>
</evidence>
<evidence type="ECO:0000313" key="3">
    <source>
        <dbReference type="EMBL" id="KAG7087791.1"/>
    </source>
</evidence>
<dbReference type="InterPro" id="IPR011009">
    <property type="entry name" value="Kinase-like_dom_sf"/>
</dbReference>
<dbReference type="InterPro" id="IPR040976">
    <property type="entry name" value="Pkinase_fungal"/>
</dbReference>
<organism evidence="3 4">
    <name type="scientific">Marasmius oreades</name>
    <name type="common">fairy-ring Marasmius</name>
    <dbReference type="NCBI Taxonomy" id="181124"/>
    <lineage>
        <taxon>Eukaryota</taxon>
        <taxon>Fungi</taxon>
        <taxon>Dikarya</taxon>
        <taxon>Basidiomycota</taxon>
        <taxon>Agaricomycotina</taxon>
        <taxon>Agaricomycetes</taxon>
        <taxon>Agaricomycetidae</taxon>
        <taxon>Agaricales</taxon>
        <taxon>Marasmiineae</taxon>
        <taxon>Marasmiaceae</taxon>
        <taxon>Marasmius</taxon>
    </lineage>
</organism>
<gene>
    <name evidence="3" type="ORF">E1B28_013732</name>
</gene>
<evidence type="ECO:0000259" key="2">
    <source>
        <dbReference type="PROSITE" id="PS50105"/>
    </source>
</evidence>
<feature type="compositionally biased region" description="Basic residues" evidence="1">
    <location>
        <begin position="785"/>
        <end position="799"/>
    </location>
</feature>
<dbReference type="GeneID" id="66082807"/>
<accession>A0A9P7RQ79</accession>
<dbReference type="Gene3D" id="1.10.150.50">
    <property type="entry name" value="Transcription Factor, Ets-1"/>
    <property type="match status" value="1"/>
</dbReference>
<dbReference type="AlphaFoldDB" id="A0A9P7RQ79"/>
<dbReference type="InterPro" id="IPR001660">
    <property type="entry name" value="SAM"/>
</dbReference>
<feature type="compositionally biased region" description="Polar residues" evidence="1">
    <location>
        <begin position="800"/>
        <end position="819"/>
    </location>
</feature>
<dbReference type="RefSeq" id="XP_043004262.1">
    <property type="nucleotide sequence ID" value="XM_043158907.1"/>
</dbReference>
<name>A0A9P7RQ79_9AGAR</name>
<feature type="compositionally biased region" description="Acidic residues" evidence="1">
    <location>
        <begin position="772"/>
        <end position="781"/>
    </location>
</feature>
<dbReference type="PROSITE" id="PS50105">
    <property type="entry name" value="SAM_DOMAIN"/>
    <property type="match status" value="1"/>
</dbReference>
<comment type="caution">
    <text evidence="3">The sequence shown here is derived from an EMBL/GenBank/DDBJ whole genome shotgun (WGS) entry which is preliminary data.</text>
</comment>
<keyword evidence="4" id="KW-1185">Reference proteome</keyword>
<dbReference type="Pfam" id="PF00536">
    <property type="entry name" value="SAM_1"/>
    <property type="match status" value="1"/>
</dbReference>